<evidence type="ECO:0000313" key="2">
    <source>
        <dbReference type="Proteomes" id="UP000268056"/>
    </source>
</evidence>
<accession>A0A3M3ZG50</accession>
<dbReference type="EMBL" id="RBQC01000009">
    <property type="protein sequence ID" value="RMO93648.1"/>
    <property type="molecule type" value="Genomic_DNA"/>
</dbReference>
<dbReference type="Proteomes" id="UP000268056">
    <property type="component" value="Unassembled WGS sequence"/>
</dbReference>
<protein>
    <recommendedName>
        <fullName evidence="3">HNH endonuclease</fullName>
    </recommendedName>
</protein>
<evidence type="ECO:0000313" key="1">
    <source>
        <dbReference type="EMBL" id="RMO93648.1"/>
    </source>
</evidence>
<reference evidence="1 2" key="1">
    <citation type="submission" date="2018-08" db="EMBL/GenBank/DDBJ databases">
        <title>Recombination of ecologically and evolutionarily significant loci maintains genetic cohesion in the Pseudomonas syringae species complex.</title>
        <authorList>
            <person name="Dillon M."/>
            <person name="Thakur S."/>
            <person name="Almeida R.N.D."/>
            <person name="Weir B.S."/>
            <person name="Guttman D.S."/>
        </authorList>
    </citation>
    <scope>NUCLEOTIDE SEQUENCE [LARGE SCALE GENOMIC DNA]</scope>
    <source>
        <strain evidence="1 2">ICMP 4092</strain>
    </source>
</reference>
<dbReference type="AlphaFoldDB" id="A0A3M3ZG50"/>
<proteinExistence type="predicted"/>
<sequence>MKMSKTRDDFTPRTKNDLAMRASYLCSKCKCSTVGPSDEGSSAVTMVGIAAHISAAAPGPGARRYDPNITASERSHIDNGIWLCSTCSVLIDRDEQRFSISILQDLKKQHEASRRIFGHGGADSEEIIAIGPDLIALGMVIQSRPEGARVRISHFLQGTIRDLWSLSQDFTKWPGERRYVLLNELGYGGLLAEAPSIERTDHGYEVQFTLLDQVQRRDASQIKTMCPDTLKRLEGLEASIQIVEGTLSMASGTWFIDLERGSDISDLYWRYHGSPWFSGLVTMEMIRLSSIPSKSRSESDATTPMACVNRINHVAIPSFNLIDNRLAIGVDFELEGIGNWQGMLSVFISTPEILRTARANATKHGKLLTPTQHRTVIPIEVTDDKLIAQLKSWK</sequence>
<comment type="caution">
    <text evidence="1">The sequence shown here is derived from an EMBL/GenBank/DDBJ whole genome shotgun (WGS) entry which is preliminary data.</text>
</comment>
<name>A0A3M3ZG50_9PSED</name>
<gene>
    <name evidence="1" type="ORF">ALQ32_02659</name>
</gene>
<organism evidence="1 2">
    <name type="scientific">Pseudomonas syringae pv. tagetis</name>
    <dbReference type="NCBI Taxonomy" id="129140"/>
    <lineage>
        <taxon>Bacteria</taxon>
        <taxon>Pseudomonadati</taxon>
        <taxon>Pseudomonadota</taxon>
        <taxon>Gammaproteobacteria</taxon>
        <taxon>Pseudomonadales</taxon>
        <taxon>Pseudomonadaceae</taxon>
        <taxon>Pseudomonas</taxon>
    </lineage>
</organism>
<evidence type="ECO:0008006" key="3">
    <source>
        <dbReference type="Google" id="ProtNLM"/>
    </source>
</evidence>